<name>A0A918RWP1_9GAMM</name>
<accession>A0A918RWP1</accession>
<proteinExistence type="predicted"/>
<sequence>MKTRVLILLAALCFSVGAQAKLNGKNVVLVHGFQPADLADRPDANQQQINGSNYWQDYWRSRAEKTLYWPSTGRISGQIKDTVRTQIKSLEASRTCAAGCVFVTHSTGDLVLRDALTRLGQWGVNPADFKVIAVLDFAGAGGGTELADVAVNVANGSGIINAVQKAAVELFMGFTPTPSTIGVLHDLRPAAARNIARSNNAVPRLRFVGEGTEYLGATKAFIKGSDDSVVPMHSACGASSNSSYDSCSRSVRVNGQVRSANGPSSLFYNHYAVLMGESTAHSEAITNARSGDFTTVTNNTTKGLNIDFATKTGKTWWSWWYNVRVVKNGSNKSMSANVYDTLNN</sequence>
<keyword evidence="1" id="KW-0732">Signal</keyword>
<feature type="signal peptide" evidence="1">
    <location>
        <begin position="1"/>
        <end position="20"/>
    </location>
</feature>
<evidence type="ECO:0000256" key="1">
    <source>
        <dbReference type="SAM" id="SignalP"/>
    </source>
</evidence>
<protein>
    <recommendedName>
        <fullName evidence="4">Alpha/beta hydrolase</fullName>
    </recommendedName>
</protein>
<dbReference type="RefSeq" id="WP_189401749.1">
    <property type="nucleotide sequence ID" value="NZ_BMXA01000004.1"/>
</dbReference>
<keyword evidence="3" id="KW-1185">Reference proteome</keyword>
<evidence type="ECO:0008006" key="4">
    <source>
        <dbReference type="Google" id="ProtNLM"/>
    </source>
</evidence>
<gene>
    <name evidence="2" type="ORF">GCM10008090_25090</name>
</gene>
<dbReference type="EMBL" id="BMXA01000004">
    <property type="protein sequence ID" value="GHA14294.1"/>
    <property type="molecule type" value="Genomic_DNA"/>
</dbReference>
<feature type="chain" id="PRO_5038054514" description="Alpha/beta hydrolase" evidence="1">
    <location>
        <begin position="21"/>
        <end position="344"/>
    </location>
</feature>
<reference evidence="2" key="2">
    <citation type="submission" date="2020-09" db="EMBL/GenBank/DDBJ databases">
        <authorList>
            <person name="Sun Q."/>
            <person name="Kim S."/>
        </authorList>
    </citation>
    <scope>NUCLEOTIDE SEQUENCE</scope>
    <source>
        <strain evidence="2">KCTC 12711</strain>
    </source>
</reference>
<reference evidence="2" key="1">
    <citation type="journal article" date="2014" name="Int. J. Syst. Evol. Microbiol.">
        <title>Complete genome sequence of Corynebacterium casei LMG S-19264T (=DSM 44701T), isolated from a smear-ripened cheese.</title>
        <authorList>
            <consortium name="US DOE Joint Genome Institute (JGI-PGF)"/>
            <person name="Walter F."/>
            <person name="Albersmeier A."/>
            <person name="Kalinowski J."/>
            <person name="Ruckert C."/>
        </authorList>
    </citation>
    <scope>NUCLEOTIDE SEQUENCE</scope>
    <source>
        <strain evidence="2">KCTC 12711</strain>
    </source>
</reference>
<evidence type="ECO:0000313" key="2">
    <source>
        <dbReference type="EMBL" id="GHA14294.1"/>
    </source>
</evidence>
<comment type="caution">
    <text evidence="2">The sequence shown here is derived from an EMBL/GenBank/DDBJ whole genome shotgun (WGS) entry which is preliminary data.</text>
</comment>
<dbReference type="InterPro" id="IPR029058">
    <property type="entry name" value="AB_hydrolase_fold"/>
</dbReference>
<organism evidence="2 3">
    <name type="scientific">Arenicella chitinivorans</name>
    <dbReference type="NCBI Taxonomy" id="1329800"/>
    <lineage>
        <taxon>Bacteria</taxon>
        <taxon>Pseudomonadati</taxon>
        <taxon>Pseudomonadota</taxon>
        <taxon>Gammaproteobacteria</taxon>
        <taxon>Arenicellales</taxon>
        <taxon>Arenicellaceae</taxon>
        <taxon>Arenicella</taxon>
    </lineage>
</organism>
<dbReference type="Gene3D" id="3.40.50.1820">
    <property type="entry name" value="alpha/beta hydrolase"/>
    <property type="match status" value="1"/>
</dbReference>
<dbReference type="Proteomes" id="UP000614811">
    <property type="component" value="Unassembled WGS sequence"/>
</dbReference>
<dbReference type="AlphaFoldDB" id="A0A918RWP1"/>
<evidence type="ECO:0000313" key="3">
    <source>
        <dbReference type="Proteomes" id="UP000614811"/>
    </source>
</evidence>